<feature type="chain" id="PRO_5034427685" evidence="1">
    <location>
        <begin position="19"/>
        <end position="156"/>
    </location>
</feature>
<dbReference type="OrthoDB" id="3770142at2759"/>
<name>A0A8H4UGH6_9HYPO</name>
<keyword evidence="3" id="KW-1185">Reference proteome</keyword>
<comment type="caution">
    <text evidence="2">The sequence shown here is derived from an EMBL/GenBank/DDBJ whole genome shotgun (WGS) entry which is preliminary data.</text>
</comment>
<protein>
    <submittedName>
        <fullName evidence="2">Uncharacterized protein</fullName>
    </submittedName>
</protein>
<accession>A0A8H4UGH6</accession>
<reference evidence="2" key="2">
    <citation type="submission" date="2020-05" db="EMBL/GenBank/DDBJ databases">
        <authorList>
            <person name="Kim H.-S."/>
            <person name="Proctor R.H."/>
            <person name="Brown D.W."/>
        </authorList>
    </citation>
    <scope>NUCLEOTIDE SEQUENCE</scope>
    <source>
        <strain evidence="2">NRRL 22465</strain>
    </source>
</reference>
<reference evidence="2" key="1">
    <citation type="journal article" date="2020" name="BMC Genomics">
        <title>Correction to: Identification and distribution of gene clusters required for synthesis of sphingolipid metabolism inhibitors in diverse species of the filamentous fungus Fusarium.</title>
        <authorList>
            <person name="Kim H.S."/>
            <person name="Lohmar J.M."/>
            <person name="Busman M."/>
            <person name="Brown D.W."/>
            <person name="Naumann T.A."/>
            <person name="Divon H.H."/>
            <person name="Lysoe E."/>
            <person name="Uhlig S."/>
            <person name="Proctor R.H."/>
        </authorList>
    </citation>
    <scope>NUCLEOTIDE SEQUENCE</scope>
    <source>
        <strain evidence="2">NRRL 22465</strain>
    </source>
</reference>
<dbReference type="AlphaFoldDB" id="A0A8H4UGH6"/>
<dbReference type="EMBL" id="JABEYC010000603">
    <property type="protein sequence ID" value="KAF4975785.1"/>
    <property type="molecule type" value="Genomic_DNA"/>
</dbReference>
<evidence type="ECO:0000313" key="3">
    <source>
        <dbReference type="Proteomes" id="UP000635477"/>
    </source>
</evidence>
<sequence>MHLPSALAAFTLLATTNAEFWVVKSVLGTMAPGPVNPENGNWQWIMPANIRDCESAKHASLYNQRSDVSGDKRGVRVKFAEESSLFEQLKPLEVEWNTWNDRHETWYQNRGGVYVNTDDHVQGSCVEDFSVNDECDLPAFGKMSFQSMLRCEGDAP</sequence>
<dbReference type="Proteomes" id="UP000635477">
    <property type="component" value="Unassembled WGS sequence"/>
</dbReference>
<evidence type="ECO:0000256" key="1">
    <source>
        <dbReference type="SAM" id="SignalP"/>
    </source>
</evidence>
<organism evidence="2 3">
    <name type="scientific">Fusarium zealandicum</name>
    <dbReference type="NCBI Taxonomy" id="1053134"/>
    <lineage>
        <taxon>Eukaryota</taxon>
        <taxon>Fungi</taxon>
        <taxon>Dikarya</taxon>
        <taxon>Ascomycota</taxon>
        <taxon>Pezizomycotina</taxon>
        <taxon>Sordariomycetes</taxon>
        <taxon>Hypocreomycetidae</taxon>
        <taxon>Hypocreales</taxon>
        <taxon>Nectriaceae</taxon>
        <taxon>Fusarium</taxon>
        <taxon>Fusarium staphyleae species complex</taxon>
    </lineage>
</organism>
<proteinExistence type="predicted"/>
<feature type="signal peptide" evidence="1">
    <location>
        <begin position="1"/>
        <end position="18"/>
    </location>
</feature>
<gene>
    <name evidence="2" type="ORF">FZEAL_7466</name>
</gene>
<evidence type="ECO:0000313" key="2">
    <source>
        <dbReference type="EMBL" id="KAF4975785.1"/>
    </source>
</evidence>
<keyword evidence="1" id="KW-0732">Signal</keyword>